<dbReference type="AlphaFoldDB" id="A0A4R1GA49"/>
<proteinExistence type="predicted"/>
<keyword evidence="2" id="KW-0812">Transmembrane</keyword>
<accession>A0A4R1GA49</accession>
<evidence type="ECO:0000313" key="4">
    <source>
        <dbReference type="Proteomes" id="UP000294546"/>
    </source>
</evidence>
<protein>
    <submittedName>
        <fullName evidence="3">Uncharacterized protein</fullName>
    </submittedName>
</protein>
<keyword evidence="2" id="KW-1133">Transmembrane helix</keyword>
<evidence type="ECO:0000313" key="3">
    <source>
        <dbReference type="EMBL" id="TCK03573.1"/>
    </source>
</evidence>
<dbReference type="EMBL" id="SMFU01000012">
    <property type="protein sequence ID" value="TCK03573.1"/>
    <property type="molecule type" value="Genomic_DNA"/>
</dbReference>
<keyword evidence="4" id="KW-1185">Reference proteome</keyword>
<keyword evidence="2" id="KW-0472">Membrane</keyword>
<evidence type="ECO:0000256" key="2">
    <source>
        <dbReference type="SAM" id="Phobius"/>
    </source>
</evidence>
<evidence type="ECO:0000256" key="1">
    <source>
        <dbReference type="SAM" id="Coils"/>
    </source>
</evidence>
<name>A0A4R1GA49_9GAMM</name>
<gene>
    <name evidence="3" type="ORF">CLV83_3844</name>
</gene>
<dbReference type="Proteomes" id="UP000294546">
    <property type="component" value="Unassembled WGS sequence"/>
</dbReference>
<reference evidence="3 4" key="1">
    <citation type="submission" date="2019-03" db="EMBL/GenBank/DDBJ databases">
        <title>Genomic Encyclopedia of Archaeal and Bacterial Type Strains, Phase II (KMG-II): from individual species to whole genera.</title>
        <authorList>
            <person name="Goeker M."/>
        </authorList>
    </citation>
    <scope>NUCLEOTIDE SEQUENCE [LARGE SCALE GENOMIC DNA]</scope>
    <source>
        <strain evidence="3 4">DSM 27697</strain>
    </source>
</reference>
<organism evidence="3 4">
    <name type="scientific">Marinobacterium mangrovicola</name>
    <dbReference type="NCBI Taxonomy" id="1476959"/>
    <lineage>
        <taxon>Bacteria</taxon>
        <taxon>Pseudomonadati</taxon>
        <taxon>Pseudomonadota</taxon>
        <taxon>Gammaproteobacteria</taxon>
        <taxon>Oceanospirillales</taxon>
        <taxon>Oceanospirillaceae</taxon>
        <taxon>Marinobacterium</taxon>
    </lineage>
</organism>
<feature type="coiled-coil region" evidence="1">
    <location>
        <begin position="60"/>
        <end position="87"/>
    </location>
</feature>
<feature type="transmembrane region" description="Helical" evidence="2">
    <location>
        <begin position="12"/>
        <end position="34"/>
    </location>
</feature>
<sequence length="88" mass="9712">MLVKEMALKKFTLHLDAAIVIALVVALSLGMNAFQYFQVKSLTEENARLQFQGIADKLNLDSQQSFIDRQNAKIEQLEAAVSSAQAAD</sequence>
<comment type="caution">
    <text evidence="3">The sequence shown here is derived from an EMBL/GenBank/DDBJ whole genome shotgun (WGS) entry which is preliminary data.</text>
</comment>
<keyword evidence="1" id="KW-0175">Coiled coil</keyword>